<evidence type="ECO:0000313" key="1">
    <source>
        <dbReference type="EMBL" id="GCD12603.1"/>
    </source>
</evidence>
<sequence>MWKFKINVKSKSRNKNFERTLKVKNADFSKSVQILIKMFGNIEWDFLEAIQIIQSQY</sequence>
<gene>
    <name evidence="1" type="ORF">Ctaglu_42260</name>
</gene>
<comment type="caution">
    <text evidence="1">The sequence shown here is derived from an EMBL/GenBank/DDBJ whole genome shotgun (WGS) entry which is preliminary data.</text>
</comment>
<proteinExistence type="predicted"/>
<evidence type="ECO:0000313" key="2">
    <source>
        <dbReference type="Proteomes" id="UP000287872"/>
    </source>
</evidence>
<accession>A0A401USS9</accession>
<dbReference type="Proteomes" id="UP000287872">
    <property type="component" value="Unassembled WGS sequence"/>
</dbReference>
<dbReference type="AlphaFoldDB" id="A0A401USS9"/>
<dbReference type="RefSeq" id="WP_185732883.1">
    <property type="nucleotide sequence ID" value="NZ_BHYK01000037.1"/>
</dbReference>
<reference evidence="1 2" key="1">
    <citation type="submission" date="2018-11" db="EMBL/GenBank/DDBJ databases">
        <title>Genome sequencing and assembly of Clostridium tagluense strain A121.</title>
        <authorList>
            <person name="Murakami T."/>
            <person name="Segawa T."/>
            <person name="Shcherbakova V.A."/>
            <person name="Mori H."/>
            <person name="Yoshimura Y."/>
        </authorList>
    </citation>
    <scope>NUCLEOTIDE SEQUENCE [LARGE SCALE GENOMIC DNA]</scope>
    <source>
        <strain evidence="1 2">A121</strain>
    </source>
</reference>
<organism evidence="1 2">
    <name type="scientific">Clostridium tagluense</name>
    <dbReference type="NCBI Taxonomy" id="360422"/>
    <lineage>
        <taxon>Bacteria</taxon>
        <taxon>Bacillati</taxon>
        <taxon>Bacillota</taxon>
        <taxon>Clostridia</taxon>
        <taxon>Eubacteriales</taxon>
        <taxon>Clostridiaceae</taxon>
        <taxon>Clostridium</taxon>
    </lineage>
</organism>
<name>A0A401USS9_9CLOT</name>
<keyword evidence="2" id="KW-1185">Reference proteome</keyword>
<dbReference type="EMBL" id="BHYK01000037">
    <property type="protein sequence ID" value="GCD12603.1"/>
    <property type="molecule type" value="Genomic_DNA"/>
</dbReference>
<protein>
    <submittedName>
        <fullName evidence="1">Uncharacterized protein</fullName>
    </submittedName>
</protein>